<dbReference type="AlphaFoldDB" id="A0A1J1HBA4"/>
<sequence length="359" mass="42145">MGFLVQNEKVINKSYKGAYIENKINEKYLDCNKKKKFLYSIYDLNKNENDNNIYNTCKNLSTNNFYLSEINNANSSNNKYYSEVNTSNLNNMNNEKLLINKINFNDNNDSCAKEINLYNGHDNSNSLINDNNSNKTNNLFLNVKNDSFVNKSEFNNTNFQFINKRNSNKIDNESSLNENILKKSCQNSFISEKNLDNINKINKENSINKIENTQRLYNNEHKTNIDYSNSNKSNFIKLNNSFLNEYNLINGDILNKKYIKPFNNSAIEKDFIKNFFDSNNENNYFNVNNKQNEVIKKKIEKKIDENDYLFHAINELLEVGLKNECIPLFERLQQNLFFLVMLANIPNENFDDIESSSDY</sequence>
<dbReference type="KEGG" id="prel:PRELSG_1267200"/>
<proteinExistence type="predicted"/>
<organism evidence="1 2">
    <name type="scientific">Plasmodium relictum</name>
    <dbReference type="NCBI Taxonomy" id="85471"/>
    <lineage>
        <taxon>Eukaryota</taxon>
        <taxon>Sar</taxon>
        <taxon>Alveolata</taxon>
        <taxon>Apicomplexa</taxon>
        <taxon>Aconoidasida</taxon>
        <taxon>Haemosporida</taxon>
        <taxon>Plasmodiidae</taxon>
        <taxon>Plasmodium</taxon>
        <taxon>Plasmodium (Haemamoeba)</taxon>
    </lineage>
</organism>
<reference evidence="1 2" key="1">
    <citation type="submission" date="2015-04" db="EMBL/GenBank/DDBJ databases">
        <authorList>
            <consortium name="Pathogen Informatics"/>
        </authorList>
    </citation>
    <scope>NUCLEOTIDE SEQUENCE [LARGE SCALE GENOMIC DNA]</scope>
    <source>
        <strain evidence="1 2">SGS1</strain>
    </source>
</reference>
<evidence type="ECO:0000313" key="1">
    <source>
        <dbReference type="EMBL" id="CRH01777.1"/>
    </source>
</evidence>
<dbReference type="OMA" id="NDYLFHA"/>
<dbReference type="RefSeq" id="XP_028534776.1">
    <property type="nucleotide sequence ID" value="XM_028678492.1"/>
</dbReference>
<dbReference type="Proteomes" id="UP000220158">
    <property type="component" value="Chromosome 12"/>
</dbReference>
<accession>A0A1J1HBA4</accession>
<gene>
    <name evidence="1" type="ORF">PRELSG_1267200</name>
</gene>
<dbReference type="GeneID" id="39737916"/>
<dbReference type="OrthoDB" id="372779at2759"/>
<name>A0A1J1HBA4_PLARL</name>
<dbReference type="VEuPathDB" id="PlasmoDB:PRELSG_1267200"/>
<keyword evidence="2" id="KW-1185">Reference proteome</keyword>
<dbReference type="EMBL" id="LN835307">
    <property type="protein sequence ID" value="CRH01777.1"/>
    <property type="molecule type" value="Genomic_DNA"/>
</dbReference>
<protein>
    <submittedName>
        <fullName evidence="1">Uncharacterized protein</fullName>
    </submittedName>
</protein>
<evidence type="ECO:0000313" key="2">
    <source>
        <dbReference type="Proteomes" id="UP000220158"/>
    </source>
</evidence>